<feature type="compositionally biased region" description="Polar residues" evidence="1">
    <location>
        <begin position="116"/>
        <end position="129"/>
    </location>
</feature>
<dbReference type="InParanoid" id="A0A1E7F372"/>
<feature type="region of interest" description="Disordered" evidence="1">
    <location>
        <begin position="1"/>
        <end position="68"/>
    </location>
</feature>
<accession>A0A1E7F372</accession>
<dbReference type="Proteomes" id="UP000095751">
    <property type="component" value="Unassembled WGS sequence"/>
</dbReference>
<dbReference type="EMBL" id="KV784364">
    <property type="protein sequence ID" value="OEU12587.1"/>
    <property type="molecule type" value="Genomic_DNA"/>
</dbReference>
<feature type="region of interest" description="Disordered" evidence="1">
    <location>
        <begin position="444"/>
        <end position="476"/>
    </location>
</feature>
<feature type="compositionally biased region" description="Polar residues" evidence="1">
    <location>
        <begin position="328"/>
        <end position="337"/>
    </location>
</feature>
<evidence type="ECO:0000313" key="2">
    <source>
        <dbReference type="EMBL" id="OEU12587.1"/>
    </source>
</evidence>
<reference evidence="2 3" key="1">
    <citation type="submission" date="2016-09" db="EMBL/GenBank/DDBJ databases">
        <title>Extensive genetic diversity and differential bi-allelic expression allows diatom success in the polar Southern Ocean.</title>
        <authorList>
            <consortium name="DOE Joint Genome Institute"/>
            <person name="Mock T."/>
            <person name="Otillar R.P."/>
            <person name="Strauss J."/>
            <person name="Dupont C."/>
            <person name="Frickenhaus S."/>
            <person name="Maumus F."/>
            <person name="Mcmullan M."/>
            <person name="Sanges R."/>
            <person name="Schmutz J."/>
            <person name="Toseland A."/>
            <person name="Valas R."/>
            <person name="Veluchamy A."/>
            <person name="Ward B.J."/>
            <person name="Allen A."/>
            <person name="Barry K."/>
            <person name="Falciatore A."/>
            <person name="Ferrante M."/>
            <person name="Fortunato A.E."/>
            <person name="Gloeckner G."/>
            <person name="Gruber A."/>
            <person name="Hipkin R."/>
            <person name="Janech M."/>
            <person name="Kroth P."/>
            <person name="Leese F."/>
            <person name="Lindquist E."/>
            <person name="Lyon B.R."/>
            <person name="Martin J."/>
            <person name="Mayer C."/>
            <person name="Parker M."/>
            <person name="Quesneville H."/>
            <person name="Raymond J."/>
            <person name="Uhlig C."/>
            <person name="Valentin K.U."/>
            <person name="Worden A.Z."/>
            <person name="Armbrust E.V."/>
            <person name="Bowler C."/>
            <person name="Green B."/>
            <person name="Moulton V."/>
            <person name="Van Oosterhout C."/>
            <person name="Grigoriev I."/>
        </authorList>
    </citation>
    <scope>NUCLEOTIDE SEQUENCE [LARGE SCALE GENOMIC DNA]</scope>
    <source>
        <strain evidence="2 3">CCMP1102</strain>
    </source>
</reference>
<feature type="compositionally biased region" description="Basic and acidic residues" evidence="1">
    <location>
        <begin position="17"/>
        <end position="51"/>
    </location>
</feature>
<dbReference type="KEGG" id="fcy:FRACYDRAFT_270396"/>
<dbReference type="OrthoDB" id="10686384at2759"/>
<feature type="region of interest" description="Disordered" evidence="1">
    <location>
        <begin position="261"/>
        <end position="399"/>
    </location>
</feature>
<keyword evidence="3" id="KW-1185">Reference proteome</keyword>
<evidence type="ECO:0000313" key="3">
    <source>
        <dbReference type="Proteomes" id="UP000095751"/>
    </source>
</evidence>
<feature type="compositionally biased region" description="Polar residues" evidence="1">
    <location>
        <begin position="350"/>
        <end position="364"/>
    </location>
</feature>
<proteinExistence type="predicted"/>
<feature type="region of interest" description="Disordered" evidence="1">
    <location>
        <begin position="94"/>
        <end position="168"/>
    </location>
</feature>
<sequence>MSESTKTDDDSNLFANEDNHSDGHGFESEFDDSQERGRSSERSSERSSFDRRSRRRAISPVGSIKSNCSLLQLTINEETEEDIKNELKMPYSMKRTVSARKNELAKPYSMKRTLSAPENRSSGSVASTGEKSTEELLQKLEKLKSARNSIEDSGREEYDNDTSANEGLNEEVGIISTNHFSTNSEQSTVDDSVQKNSDVVVCVPIESNDEPKAPQENDECDSSSRMEILTMANDQIEEIPKLHLDDTDKIVPVVEQAYRHQDDSLNNVQPTPLRPPLHSPVKHAWKEPELPTKKVWNDESEQHDQFEKAPIIPSKEPWIEPIIPTKKTVANESTNTPFDVADETSDSDGTRSTISDSDGSSANGSEAGPRHIRSKSMGARNNRSNRRHKAATSLSPTRPGHCVLDGNLLSSRAREIRIRRMQRVNGYVPLDESLVEDLELTPKRKTAGTSMDEKLDDDDTEESNLPGCLFQPSLNDSNQDCPEFDTMLSSLDLQLIDLRRPLGAEYGDDEGSM</sequence>
<gene>
    <name evidence="2" type="ORF">FRACYDRAFT_270396</name>
</gene>
<feature type="compositionally biased region" description="Basic and acidic residues" evidence="1">
    <location>
        <begin position="131"/>
        <end position="157"/>
    </location>
</feature>
<feature type="compositionally biased region" description="Basic and acidic residues" evidence="1">
    <location>
        <begin position="284"/>
        <end position="307"/>
    </location>
</feature>
<organism evidence="2 3">
    <name type="scientific">Fragilariopsis cylindrus CCMP1102</name>
    <dbReference type="NCBI Taxonomy" id="635003"/>
    <lineage>
        <taxon>Eukaryota</taxon>
        <taxon>Sar</taxon>
        <taxon>Stramenopiles</taxon>
        <taxon>Ochrophyta</taxon>
        <taxon>Bacillariophyta</taxon>
        <taxon>Bacillariophyceae</taxon>
        <taxon>Bacillariophycidae</taxon>
        <taxon>Bacillariales</taxon>
        <taxon>Bacillariaceae</taxon>
        <taxon>Fragilariopsis</taxon>
    </lineage>
</organism>
<dbReference type="AlphaFoldDB" id="A0A1E7F372"/>
<protein>
    <submittedName>
        <fullName evidence="2">Uncharacterized protein</fullName>
    </submittedName>
</protein>
<evidence type="ECO:0000256" key="1">
    <source>
        <dbReference type="SAM" id="MobiDB-lite"/>
    </source>
</evidence>
<name>A0A1E7F372_9STRA</name>